<dbReference type="PROSITE" id="PS50215">
    <property type="entry name" value="ADAM_MEPRO"/>
    <property type="match status" value="1"/>
</dbReference>
<keyword evidence="2 8" id="KW-0479">Metal-binding</keyword>
<dbReference type="InterPro" id="IPR006586">
    <property type="entry name" value="ADAM_Cys-rich"/>
</dbReference>
<keyword evidence="6 8" id="KW-1015">Disulfide bond</keyword>
<protein>
    <submittedName>
        <fullName evidence="10">VMP03 metalloproteinase</fullName>
    </submittedName>
</protein>
<dbReference type="Proteomes" id="UP000669903">
    <property type="component" value="Unassembled WGS sequence"/>
</dbReference>
<keyword evidence="1" id="KW-0645">Protease</keyword>
<keyword evidence="4 8" id="KW-0862">Zinc</keyword>
<feature type="disulfide bond" evidence="8">
    <location>
        <begin position="440"/>
        <end position="464"/>
    </location>
</feature>
<evidence type="ECO:0000256" key="8">
    <source>
        <dbReference type="PROSITE-ProRule" id="PRU00276"/>
    </source>
</evidence>
<dbReference type="SMART" id="SM00608">
    <property type="entry name" value="ACR"/>
    <property type="match status" value="1"/>
</dbReference>
<feature type="binding site" evidence="8">
    <location>
        <position position="430"/>
    </location>
    <ligand>
        <name>Zn(2+)</name>
        <dbReference type="ChEBI" id="CHEBI:29105"/>
        <note>catalytic</note>
    </ligand>
</feature>
<evidence type="ECO:0000259" key="9">
    <source>
        <dbReference type="PROSITE" id="PS50215"/>
    </source>
</evidence>
<evidence type="ECO:0000256" key="6">
    <source>
        <dbReference type="ARBA" id="ARBA00023157"/>
    </source>
</evidence>
<evidence type="ECO:0000256" key="5">
    <source>
        <dbReference type="ARBA" id="ARBA00023049"/>
    </source>
</evidence>
<dbReference type="GO" id="GO:0006509">
    <property type="term" value="P:membrane protein ectodomain proteolysis"/>
    <property type="evidence" value="ECO:0007669"/>
    <property type="project" value="TreeGrafter"/>
</dbReference>
<feature type="domain" description="Peptidase M12B" evidence="9">
    <location>
        <begin position="198"/>
        <end position="485"/>
    </location>
</feature>
<name>A0A836GCR0_9HYME</name>
<feature type="binding site" evidence="8">
    <location>
        <position position="424"/>
    </location>
    <ligand>
        <name>Zn(2+)</name>
        <dbReference type="ChEBI" id="CHEBI:29105"/>
        <note>catalytic</note>
    </ligand>
</feature>
<dbReference type="GO" id="GO:0004222">
    <property type="term" value="F:metalloendopeptidase activity"/>
    <property type="evidence" value="ECO:0007669"/>
    <property type="project" value="InterPro"/>
</dbReference>
<dbReference type="Gene3D" id="3.40.390.10">
    <property type="entry name" value="Collagenase (Catalytic Domain)"/>
    <property type="match status" value="2"/>
</dbReference>
<comment type="caution">
    <text evidence="10">The sequence shown here is derived from an EMBL/GenBank/DDBJ whole genome shotgun (WGS) entry which is preliminary data.</text>
</comment>
<dbReference type="SUPFAM" id="SSF55486">
    <property type="entry name" value="Metalloproteases ('zincins'), catalytic domain"/>
    <property type="match status" value="2"/>
</dbReference>
<dbReference type="PANTHER" id="PTHR11905:SF249">
    <property type="entry name" value="SOL NARAE, ISOFORM C"/>
    <property type="match status" value="1"/>
</dbReference>
<dbReference type="GO" id="GO:0046872">
    <property type="term" value="F:metal ion binding"/>
    <property type="evidence" value="ECO:0007669"/>
    <property type="project" value="UniProtKB-KW"/>
</dbReference>
<dbReference type="Gene3D" id="3.40.1620.60">
    <property type="match status" value="1"/>
</dbReference>
<keyword evidence="3" id="KW-0378">Hydrolase</keyword>
<organism evidence="10 11">
    <name type="scientific">Acromyrmex charruanus</name>
    <dbReference type="NCBI Taxonomy" id="2715315"/>
    <lineage>
        <taxon>Eukaryota</taxon>
        <taxon>Metazoa</taxon>
        <taxon>Ecdysozoa</taxon>
        <taxon>Arthropoda</taxon>
        <taxon>Hexapoda</taxon>
        <taxon>Insecta</taxon>
        <taxon>Pterygota</taxon>
        <taxon>Neoptera</taxon>
        <taxon>Endopterygota</taxon>
        <taxon>Hymenoptera</taxon>
        <taxon>Apocrita</taxon>
        <taxon>Aculeata</taxon>
        <taxon>Formicoidea</taxon>
        <taxon>Formicidae</taxon>
        <taxon>Myrmicinae</taxon>
        <taxon>Acromyrmex</taxon>
    </lineage>
</organism>
<evidence type="ECO:0000256" key="4">
    <source>
        <dbReference type="ARBA" id="ARBA00022833"/>
    </source>
</evidence>
<feature type="non-terminal residue" evidence="10">
    <location>
        <position position="611"/>
    </location>
</feature>
<evidence type="ECO:0000256" key="2">
    <source>
        <dbReference type="ARBA" id="ARBA00022723"/>
    </source>
</evidence>
<dbReference type="AlphaFoldDB" id="A0A836GCR0"/>
<comment type="caution">
    <text evidence="8">Lacks conserved residue(s) required for the propagation of feature annotation.</text>
</comment>
<dbReference type="InterPro" id="IPR041645">
    <property type="entry name" value="ADAMTS_CR_2"/>
</dbReference>
<keyword evidence="7" id="KW-0325">Glycoprotein</keyword>
<proteinExistence type="predicted"/>
<gene>
    <name evidence="10" type="primary">Vmp03_1</name>
    <name evidence="10" type="ORF">G6Z76_0011902</name>
</gene>
<dbReference type="PANTHER" id="PTHR11905">
    <property type="entry name" value="ADAM A DISINTEGRIN AND METALLOPROTEASE DOMAIN"/>
    <property type="match status" value="1"/>
</dbReference>
<dbReference type="Pfam" id="PF01421">
    <property type="entry name" value="Reprolysin"/>
    <property type="match status" value="1"/>
</dbReference>
<dbReference type="InterPro" id="IPR024079">
    <property type="entry name" value="MetalloPept_cat_dom_sf"/>
</dbReference>
<evidence type="ECO:0000313" key="10">
    <source>
        <dbReference type="EMBL" id="KAG5346299.1"/>
    </source>
</evidence>
<dbReference type="InterPro" id="IPR001590">
    <property type="entry name" value="Peptidase_M12B"/>
</dbReference>
<keyword evidence="5" id="KW-0482">Metalloprotease</keyword>
<dbReference type="Pfam" id="PF17771">
    <property type="entry name" value="ADAMTS_CR_2"/>
    <property type="match status" value="1"/>
</dbReference>
<evidence type="ECO:0000256" key="7">
    <source>
        <dbReference type="ARBA" id="ARBA00023180"/>
    </source>
</evidence>
<evidence type="ECO:0000256" key="1">
    <source>
        <dbReference type="ARBA" id="ARBA00022670"/>
    </source>
</evidence>
<feature type="non-terminal residue" evidence="10">
    <location>
        <position position="1"/>
    </location>
</feature>
<evidence type="ECO:0000256" key="3">
    <source>
        <dbReference type="ARBA" id="ARBA00022801"/>
    </source>
</evidence>
<dbReference type="EMBL" id="JAANIC010001623">
    <property type="protein sequence ID" value="KAG5346299.1"/>
    <property type="molecule type" value="Genomic_DNA"/>
</dbReference>
<accession>A0A836GCR0</accession>
<feature type="binding site" evidence="8">
    <location>
        <position position="420"/>
    </location>
    <ligand>
        <name>Zn(2+)</name>
        <dbReference type="ChEBI" id="CHEBI:29105"/>
        <note>catalytic</note>
    </ligand>
</feature>
<dbReference type="Pfam" id="PF13582">
    <property type="entry name" value="Reprolysin_3"/>
    <property type="match status" value="1"/>
</dbReference>
<sequence>MTLNEVMSIFNKPHHLVPEYEVVPVLHRISKNEEMKENINELKIKVFNDDVNLYLNPTEGILASKNTPVWTVSSNPEAPEGLQYKQVPKAMDSIGIILQDVRTSSSVLLTPTPDGQIHLNGVLNNTYVIKSLPRRILDHVLYGGRKLFELHKKNVTNNDDLAYTHHHVVYKMPSSDQKDFKITDPEGQEVKRNILDIIYPEFLVVADYSIYQLLGGNIEQVIRYLVSFWNGVDLRYRLLTTPKIRFNIAGIIISVDKDATPYLENNRFEISFLDADRALRNMGDYFYRESRFPTDFYDIAIAMTNLDLCNMITDDYCEPSTLGYAYVAGACDRNKTKQSSEAVGMIEDNGGFSGIIVTAHEVGHLLDLCNMITDDYCEPSTLGYAYVAGACDRNKTKQSSEAVGMIEDNGGFSGIIVTAHEVGHLIGARHDGNPKGARDCPANDGFIMTSGLMLDENGFEWSPCTINAFYNFINQDRAKCLYNEPIMGESVTRILPGTLMSLDDQCNKVFGTAACNKDTTACIRLDCEYPGIEGYCRATAPAAEGSSCGDGLICLNGKCVLEGILTKEKDNEKRKLLEKFLPKFNFQAIRKIPWINLLKSLKNKLKKKLFT</sequence>
<reference evidence="10" key="1">
    <citation type="submission" date="2020-03" db="EMBL/GenBank/DDBJ databases">
        <title>Relaxed selection underlies rapid genomic changes in the transitions from sociality to social parasitism in ants.</title>
        <authorList>
            <person name="Bi X."/>
        </authorList>
    </citation>
    <scope>NUCLEOTIDE SEQUENCE</scope>
    <source>
        <strain evidence="10">BGI-DK2014a</strain>
        <tissue evidence="10">Whole body</tissue>
    </source>
</reference>
<evidence type="ECO:0000313" key="11">
    <source>
        <dbReference type="Proteomes" id="UP000669903"/>
    </source>
</evidence>
<feature type="active site" evidence="8">
    <location>
        <position position="421"/>
    </location>
</feature>
<keyword evidence="11" id="KW-1185">Reference proteome</keyword>